<gene>
    <name evidence="1" type="ORF">AL503_002260</name>
</gene>
<organism evidence="1 2">
    <name type="scientific">Staphylococcus haemolyticus</name>
    <dbReference type="NCBI Taxonomy" id="1283"/>
    <lineage>
        <taxon>Bacteria</taxon>
        <taxon>Bacillati</taxon>
        <taxon>Bacillota</taxon>
        <taxon>Bacilli</taxon>
        <taxon>Bacillales</taxon>
        <taxon>Staphylococcaceae</taxon>
        <taxon>Staphylococcus</taxon>
    </lineage>
</organism>
<reference evidence="1 2" key="1">
    <citation type="submission" date="2017-12" db="EMBL/GenBank/DDBJ databases">
        <title>FDA dAtabase for Regulatory Grade micrObial Sequences (FDA-ARGOS): Supporting development and validation of Infectious Disease Dx tests.</title>
        <authorList>
            <person name="Hoffmann M."/>
            <person name="Allard M."/>
            <person name="Evans P."/>
            <person name="Brown E."/>
            <person name="Tallon L."/>
            <person name="Sadzewicz L."/>
            <person name="Sengamalay N."/>
            <person name="Ott S."/>
            <person name="Godinez A."/>
            <person name="Nagaraj S."/>
            <person name="Vavikolanu K."/>
            <person name="Aluvathingal J."/>
            <person name="Nadendla S."/>
            <person name="Sichtig H."/>
        </authorList>
    </citation>
    <scope>NUCLEOTIDE SEQUENCE [LARGE SCALE GENOMIC DNA]</scope>
    <source>
        <strain evidence="1 2">FDAARGOS_148</strain>
    </source>
</reference>
<protein>
    <submittedName>
        <fullName evidence="1">Uncharacterized protein</fullName>
    </submittedName>
</protein>
<accession>A0A2K0AX52</accession>
<name>A0A2K0AX52_STAHA</name>
<evidence type="ECO:0000313" key="1">
    <source>
        <dbReference type="EMBL" id="PNN29625.1"/>
    </source>
</evidence>
<dbReference type="AlphaFoldDB" id="A0A2K0AX52"/>
<comment type="caution">
    <text evidence="1">The sequence shown here is derived from an EMBL/GenBank/DDBJ whole genome shotgun (WGS) entry which is preliminary data.</text>
</comment>
<dbReference type="Proteomes" id="UP000053523">
    <property type="component" value="Unassembled WGS sequence"/>
</dbReference>
<proteinExistence type="predicted"/>
<evidence type="ECO:0000313" key="2">
    <source>
        <dbReference type="Proteomes" id="UP000053523"/>
    </source>
</evidence>
<dbReference type="EMBL" id="LORN02000007">
    <property type="protein sequence ID" value="PNN29625.1"/>
    <property type="molecule type" value="Genomic_DNA"/>
</dbReference>
<sequence length="72" mass="8751">MELFNLYHNNDDFDLKKIKLVVSKEDDTIMTGKEFNNNLDPKEIPTNKILRFDNFDERFILDCIDMQWYVFV</sequence>
<dbReference type="RefSeq" id="WP_151370751.1">
    <property type="nucleotide sequence ID" value="NZ_JAKVGY010000010.1"/>
</dbReference>